<dbReference type="SUPFAM" id="SSF69118">
    <property type="entry name" value="AhpD-like"/>
    <property type="match status" value="1"/>
</dbReference>
<dbReference type="EMBL" id="JAMZFT010000002">
    <property type="protein sequence ID" value="MCP1336907.1"/>
    <property type="molecule type" value="Genomic_DNA"/>
</dbReference>
<dbReference type="Pfam" id="PF02627">
    <property type="entry name" value="CMD"/>
    <property type="match status" value="1"/>
</dbReference>
<dbReference type="PANTHER" id="PTHR33570">
    <property type="entry name" value="4-CARBOXYMUCONOLACTONE DECARBOXYLASE FAMILY PROTEIN"/>
    <property type="match status" value="1"/>
</dbReference>
<proteinExistence type="predicted"/>
<dbReference type="Proteomes" id="UP001055804">
    <property type="component" value="Unassembled WGS sequence"/>
</dbReference>
<dbReference type="InterPro" id="IPR052512">
    <property type="entry name" value="4CMD/NDH-1_regulator"/>
</dbReference>
<reference evidence="2" key="1">
    <citation type="submission" date="2022-06" db="EMBL/GenBank/DDBJ databases">
        <title>Isolation and Genomics of Futiania mangrovii gen. nov., sp. nov., a Rare and Metabolically-versatile member in the Class Alphaproteobacteria.</title>
        <authorList>
            <person name="Liu L."/>
            <person name="Huang W.-C."/>
            <person name="Pan J."/>
            <person name="Li J."/>
            <person name="Huang Y."/>
            <person name="Du H."/>
            <person name="Liu Y."/>
            <person name="Li M."/>
        </authorList>
    </citation>
    <scope>NUCLEOTIDE SEQUENCE</scope>
    <source>
        <strain evidence="2">FT118</strain>
    </source>
</reference>
<feature type="domain" description="Carboxymuconolactone decarboxylase-like" evidence="1">
    <location>
        <begin position="35"/>
        <end position="117"/>
    </location>
</feature>
<evidence type="ECO:0000259" key="1">
    <source>
        <dbReference type="Pfam" id="PF02627"/>
    </source>
</evidence>
<name>A0A9J6PGH7_9PROT</name>
<dbReference type="RefSeq" id="WP_269332849.1">
    <property type="nucleotide sequence ID" value="NZ_JAMZFT010000002.1"/>
</dbReference>
<dbReference type="InterPro" id="IPR029032">
    <property type="entry name" value="AhpD-like"/>
</dbReference>
<evidence type="ECO:0000313" key="2">
    <source>
        <dbReference type="EMBL" id="MCP1336907.1"/>
    </source>
</evidence>
<dbReference type="PANTHER" id="PTHR33570:SF2">
    <property type="entry name" value="CARBOXYMUCONOLACTONE DECARBOXYLASE-LIKE DOMAIN-CONTAINING PROTEIN"/>
    <property type="match status" value="1"/>
</dbReference>
<keyword evidence="3" id="KW-1185">Reference proteome</keyword>
<protein>
    <submittedName>
        <fullName evidence="2">Carboxymuconolactone decarboxylase family protein</fullName>
    </submittedName>
</protein>
<dbReference type="GO" id="GO:0051920">
    <property type="term" value="F:peroxiredoxin activity"/>
    <property type="evidence" value="ECO:0007669"/>
    <property type="project" value="InterPro"/>
</dbReference>
<dbReference type="Gene3D" id="1.20.1290.10">
    <property type="entry name" value="AhpD-like"/>
    <property type="match status" value="1"/>
</dbReference>
<evidence type="ECO:0000313" key="3">
    <source>
        <dbReference type="Proteomes" id="UP001055804"/>
    </source>
</evidence>
<accession>A0A9J6PGH7</accession>
<organism evidence="2 3">
    <name type="scientific">Futiania mangrovi</name>
    <dbReference type="NCBI Taxonomy" id="2959716"/>
    <lineage>
        <taxon>Bacteria</taxon>
        <taxon>Pseudomonadati</taxon>
        <taxon>Pseudomonadota</taxon>
        <taxon>Alphaproteobacteria</taxon>
        <taxon>Futianiales</taxon>
        <taxon>Futianiaceae</taxon>
        <taxon>Futiania</taxon>
    </lineage>
</organism>
<comment type="caution">
    <text evidence="2">The sequence shown here is derived from an EMBL/GenBank/DDBJ whole genome shotgun (WGS) entry which is preliminary data.</text>
</comment>
<gene>
    <name evidence="2" type="ORF">NJQ99_10845</name>
</gene>
<dbReference type="InterPro" id="IPR003779">
    <property type="entry name" value="CMD-like"/>
</dbReference>
<sequence>MDRETYDKGLEIRRSVLGAEYVDASINNADDFTRDLQDLVTTYCWGAVWGRPGLDKRTRSFLNLAMISALNRPHELKLHIRGALNNGITRDEIKEVLLQVGIYCGVPASIDSFRVARAVFEEEDAKA</sequence>
<dbReference type="AlphaFoldDB" id="A0A9J6PGH7"/>